<dbReference type="InterPro" id="IPR000182">
    <property type="entry name" value="GNAT_dom"/>
</dbReference>
<reference evidence="2 3" key="1">
    <citation type="submission" date="2017-12" db="EMBL/GenBank/DDBJ databases">
        <title>FDA dAtabase for Regulatory Grade micrObial Sequences (FDA-ARGOS): Supporting development and validation of Infectious Disease Dx tests.</title>
        <authorList>
            <person name="Hoffmann M."/>
            <person name="Allard M."/>
            <person name="Evans P."/>
            <person name="Brown E."/>
            <person name="Tallon L."/>
            <person name="Sadzewicz L."/>
            <person name="Sengamalay N."/>
            <person name="Ott S."/>
            <person name="Godinez A."/>
            <person name="Nagaraj S."/>
            <person name="Vavikolanu K."/>
            <person name="Aluvathingal J."/>
            <person name="Nadendla S."/>
            <person name="Sichtig H."/>
        </authorList>
    </citation>
    <scope>NUCLEOTIDE SEQUENCE [LARGE SCALE GENOMIC DNA]</scope>
    <source>
        <strain evidence="2 3">FDAARGOS_148</strain>
    </source>
</reference>
<keyword evidence="2" id="KW-0808">Transferase</keyword>
<dbReference type="SUPFAM" id="SSF55729">
    <property type="entry name" value="Acyl-CoA N-acyltransferases (Nat)"/>
    <property type="match status" value="1"/>
</dbReference>
<dbReference type="CDD" id="cd04301">
    <property type="entry name" value="NAT_SF"/>
    <property type="match status" value="1"/>
</dbReference>
<dbReference type="EMBL" id="LORN02000015">
    <property type="protein sequence ID" value="PNN21512.1"/>
    <property type="molecule type" value="Genomic_DNA"/>
</dbReference>
<protein>
    <submittedName>
        <fullName evidence="2">N-acetyltransferase</fullName>
    </submittedName>
</protein>
<gene>
    <name evidence="2" type="ORF">AL503_012290</name>
</gene>
<evidence type="ECO:0000313" key="3">
    <source>
        <dbReference type="Proteomes" id="UP000053523"/>
    </source>
</evidence>
<comment type="caution">
    <text evidence="2">The sequence shown here is derived from an EMBL/GenBank/DDBJ whole genome shotgun (WGS) entry which is preliminary data.</text>
</comment>
<organism evidence="2 3">
    <name type="scientific">Staphylococcus haemolyticus</name>
    <dbReference type="NCBI Taxonomy" id="1283"/>
    <lineage>
        <taxon>Bacteria</taxon>
        <taxon>Bacillati</taxon>
        <taxon>Bacillota</taxon>
        <taxon>Bacilli</taxon>
        <taxon>Bacillales</taxon>
        <taxon>Staphylococcaceae</taxon>
        <taxon>Staphylococcus</taxon>
    </lineage>
</organism>
<dbReference type="InterPro" id="IPR052829">
    <property type="entry name" value="N-acetyltransferase_domain"/>
</dbReference>
<dbReference type="PANTHER" id="PTHR43259:SF1">
    <property type="entry name" value="N-ACETYLTRANSFERASE DOMAIN-CONTAINING PROTEIN"/>
    <property type="match status" value="1"/>
</dbReference>
<dbReference type="GO" id="GO:0016747">
    <property type="term" value="F:acyltransferase activity, transferring groups other than amino-acyl groups"/>
    <property type="evidence" value="ECO:0007669"/>
    <property type="project" value="InterPro"/>
</dbReference>
<dbReference type="AlphaFoldDB" id="A0A2K0A923"/>
<dbReference type="InterPro" id="IPR016181">
    <property type="entry name" value="Acyl_CoA_acyltransferase"/>
</dbReference>
<sequence length="184" mass="21818">MIRKARPSDSKQIAELCYIIWDDMELDIVQEITKERVIHAIEESIVNINYRTNYNNIWVYEQDNHVAGCIIAYKGDKELELEAAWNKLPLEEDIKAIGTPLPLKESKDDEWYIETVATFSEYRGQGIATKLFNYLISTYPDRKWSLSCDYDNRRAKKLYERLGFKWTEDIELYGHQYLHMVYSS</sequence>
<name>A0A2K0A923_STAHA</name>
<dbReference type="PANTHER" id="PTHR43259">
    <property type="entry name" value="SPT10P"/>
    <property type="match status" value="1"/>
</dbReference>
<dbReference type="RefSeq" id="WP_037549210.1">
    <property type="nucleotide sequence ID" value="NZ_CAJCGD010000005.1"/>
</dbReference>
<evidence type="ECO:0000259" key="1">
    <source>
        <dbReference type="PROSITE" id="PS51186"/>
    </source>
</evidence>
<dbReference type="Gene3D" id="3.40.630.30">
    <property type="match status" value="1"/>
</dbReference>
<dbReference type="Pfam" id="PF00583">
    <property type="entry name" value="Acetyltransf_1"/>
    <property type="match status" value="1"/>
</dbReference>
<dbReference type="Proteomes" id="UP000053523">
    <property type="component" value="Unassembled WGS sequence"/>
</dbReference>
<proteinExistence type="predicted"/>
<dbReference type="PROSITE" id="PS51186">
    <property type="entry name" value="GNAT"/>
    <property type="match status" value="1"/>
</dbReference>
<evidence type="ECO:0000313" key="2">
    <source>
        <dbReference type="EMBL" id="PNN21512.1"/>
    </source>
</evidence>
<feature type="domain" description="N-acetyltransferase" evidence="1">
    <location>
        <begin position="1"/>
        <end position="184"/>
    </location>
</feature>
<accession>A0A2K0A923</accession>